<sequence length="171" mass="19324">MLQASLSDEELDNDNQDQQRQRQQQQQQHSQRAIPLAGKYTNRPDPRSRFVVTDESGTTQLFEQDGDDGRITRVCKWQVHDNAVFDVTFSLDDSRVFTASADETCALWDLAAQQQVGLFTGATKTMRTVCTHPAEPNVFVGASRDDKILIWDIRCNGTPVGRLGHWAAYRP</sequence>
<gene>
    <name evidence="1" type="ORF">EV182_006457</name>
</gene>
<protein>
    <submittedName>
        <fullName evidence="1">Uncharacterized protein</fullName>
    </submittedName>
</protein>
<proteinExistence type="predicted"/>
<keyword evidence="2" id="KW-1185">Reference proteome</keyword>
<dbReference type="Proteomes" id="UP001145114">
    <property type="component" value="Unassembled WGS sequence"/>
</dbReference>
<evidence type="ECO:0000313" key="1">
    <source>
        <dbReference type="EMBL" id="KAJ1677300.1"/>
    </source>
</evidence>
<evidence type="ECO:0000313" key="2">
    <source>
        <dbReference type="Proteomes" id="UP001145114"/>
    </source>
</evidence>
<feature type="non-terminal residue" evidence="1">
    <location>
        <position position="171"/>
    </location>
</feature>
<accession>A0ACC1HL58</accession>
<organism evidence="1 2">
    <name type="scientific">Spiromyces aspiralis</name>
    <dbReference type="NCBI Taxonomy" id="68401"/>
    <lineage>
        <taxon>Eukaryota</taxon>
        <taxon>Fungi</taxon>
        <taxon>Fungi incertae sedis</taxon>
        <taxon>Zoopagomycota</taxon>
        <taxon>Kickxellomycotina</taxon>
        <taxon>Kickxellomycetes</taxon>
        <taxon>Kickxellales</taxon>
        <taxon>Kickxellaceae</taxon>
        <taxon>Spiromyces</taxon>
    </lineage>
</organism>
<comment type="caution">
    <text evidence="1">The sequence shown here is derived from an EMBL/GenBank/DDBJ whole genome shotgun (WGS) entry which is preliminary data.</text>
</comment>
<dbReference type="EMBL" id="JAMZIH010002659">
    <property type="protein sequence ID" value="KAJ1677300.1"/>
    <property type="molecule type" value="Genomic_DNA"/>
</dbReference>
<reference evidence="1" key="1">
    <citation type="submission" date="2022-06" db="EMBL/GenBank/DDBJ databases">
        <title>Phylogenomic reconstructions and comparative analyses of Kickxellomycotina fungi.</title>
        <authorList>
            <person name="Reynolds N.K."/>
            <person name="Stajich J.E."/>
            <person name="Barry K."/>
            <person name="Grigoriev I.V."/>
            <person name="Crous P."/>
            <person name="Smith M.E."/>
        </authorList>
    </citation>
    <scope>NUCLEOTIDE SEQUENCE</scope>
    <source>
        <strain evidence="1">RSA 2271</strain>
    </source>
</reference>
<name>A0ACC1HL58_9FUNG</name>